<dbReference type="RefSeq" id="WP_052557617.1">
    <property type="nucleotide sequence ID" value="NZ_JMCC02000128.1"/>
</dbReference>
<protein>
    <submittedName>
        <fullName evidence="1">Uncharacterized protein</fullName>
    </submittedName>
</protein>
<accession>A0A0C2CML6</accession>
<dbReference type="EMBL" id="JMCC02000128">
    <property type="protein sequence ID" value="KIG12501.1"/>
    <property type="molecule type" value="Genomic_DNA"/>
</dbReference>
<dbReference type="AlphaFoldDB" id="A0A0C2CML6"/>
<sequence length="127" mass="14390">MLMDTALGELQGSASIRNILDKKQIFGRHTDAGQTGMSFYNNQELHDKGVATLIPPIEVLFDASNLTDTEAPMVFFDYFSGFNQLVIGKRDDKLALCQVKYGAGEPMWIRETFETYLPTAFERHQKH</sequence>
<proteinExistence type="predicted"/>
<name>A0A0C2CML6_9BACT</name>
<dbReference type="Proteomes" id="UP000031599">
    <property type="component" value="Unassembled WGS sequence"/>
</dbReference>
<organism evidence="1 2">
    <name type="scientific">Enhygromyxa salina</name>
    <dbReference type="NCBI Taxonomy" id="215803"/>
    <lineage>
        <taxon>Bacteria</taxon>
        <taxon>Pseudomonadati</taxon>
        <taxon>Myxococcota</taxon>
        <taxon>Polyangia</taxon>
        <taxon>Nannocystales</taxon>
        <taxon>Nannocystaceae</taxon>
        <taxon>Enhygromyxa</taxon>
    </lineage>
</organism>
<evidence type="ECO:0000313" key="2">
    <source>
        <dbReference type="Proteomes" id="UP000031599"/>
    </source>
</evidence>
<evidence type="ECO:0000313" key="1">
    <source>
        <dbReference type="EMBL" id="KIG12501.1"/>
    </source>
</evidence>
<gene>
    <name evidence="1" type="ORF">DB30_01318</name>
</gene>
<comment type="caution">
    <text evidence="1">The sequence shown here is derived from an EMBL/GenBank/DDBJ whole genome shotgun (WGS) entry which is preliminary data.</text>
</comment>
<reference evidence="1 2" key="1">
    <citation type="submission" date="2014-12" db="EMBL/GenBank/DDBJ databases">
        <title>Genome assembly of Enhygromyxa salina DSM 15201.</title>
        <authorList>
            <person name="Sharma G."/>
            <person name="Subramanian S."/>
        </authorList>
    </citation>
    <scope>NUCLEOTIDE SEQUENCE [LARGE SCALE GENOMIC DNA]</scope>
    <source>
        <strain evidence="1 2">DSM 15201</strain>
    </source>
</reference>